<keyword evidence="2" id="KW-0067">ATP-binding</keyword>
<dbReference type="Gene3D" id="3.40.50.300">
    <property type="entry name" value="P-loop containing nucleotide triphosphate hydrolases"/>
    <property type="match status" value="1"/>
</dbReference>
<dbReference type="GO" id="GO:0005524">
    <property type="term" value="F:ATP binding"/>
    <property type="evidence" value="ECO:0007669"/>
    <property type="project" value="UniProtKB-KW"/>
</dbReference>
<dbReference type="GO" id="GO:0006508">
    <property type="term" value="P:proteolysis"/>
    <property type="evidence" value="ECO:0007669"/>
    <property type="project" value="UniProtKB-KW"/>
</dbReference>
<dbReference type="PANTHER" id="PTHR23073">
    <property type="entry name" value="26S PROTEASOME REGULATORY SUBUNIT"/>
    <property type="match status" value="1"/>
</dbReference>
<evidence type="ECO:0000313" key="3">
    <source>
        <dbReference type="EMBL" id="KRY92271.1"/>
    </source>
</evidence>
<gene>
    <name evidence="3" type="primary">psmC3</name>
    <name evidence="3" type="ORF">T4D_12415</name>
</gene>
<keyword evidence="3" id="KW-0378">Hydrolase</keyword>
<reference evidence="3 4" key="1">
    <citation type="submission" date="2015-01" db="EMBL/GenBank/DDBJ databases">
        <title>Evolution of Trichinella species and genotypes.</title>
        <authorList>
            <person name="Korhonen P.K."/>
            <person name="Edoardo P."/>
            <person name="Giuseppe L.R."/>
            <person name="Gasser R.B."/>
        </authorList>
    </citation>
    <scope>NUCLEOTIDE SEQUENCE [LARGE SCALE GENOMIC DNA]</scope>
    <source>
        <strain evidence="3">ISS470</strain>
    </source>
</reference>
<evidence type="ECO:0000256" key="2">
    <source>
        <dbReference type="ARBA" id="ARBA00022840"/>
    </source>
</evidence>
<proteinExistence type="predicted"/>
<dbReference type="SUPFAM" id="SSF52540">
    <property type="entry name" value="P-loop containing nucleoside triphosphate hydrolases"/>
    <property type="match status" value="1"/>
</dbReference>
<dbReference type="GO" id="GO:0008233">
    <property type="term" value="F:peptidase activity"/>
    <property type="evidence" value="ECO:0007669"/>
    <property type="project" value="UniProtKB-KW"/>
</dbReference>
<dbReference type="InterPro" id="IPR027417">
    <property type="entry name" value="P-loop_NTPase"/>
</dbReference>
<accession>A0A0V1G242</accession>
<protein>
    <submittedName>
        <fullName evidence="3">26S protease regulatory subunit 6A-like protein</fullName>
    </submittedName>
</protein>
<keyword evidence="4" id="KW-1185">Reference proteome</keyword>
<comment type="caution">
    <text evidence="3">The sequence shown here is derived from an EMBL/GenBank/DDBJ whole genome shotgun (WGS) entry which is preliminary data.</text>
</comment>
<dbReference type="OrthoDB" id="10255768at2759"/>
<dbReference type="AlphaFoldDB" id="A0A0V1G242"/>
<dbReference type="InterPro" id="IPR050221">
    <property type="entry name" value="26S_Proteasome_ATPase"/>
</dbReference>
<name>A0A0V1G242_TRIPS</name>
<evidence type="ECO:0000256" key="1">
    <source>
        <dbReference type="ARBA" id="ARBA00022741"/>
    </source>
</evidence>
<keyword evidence="1" id="KW-0547">Nucleotide-binding</keyword>
<sequence>MVHSNVVEQCIRNDLVERRPELGTSRITCPDHKTLFYDIGGLDDQIQEMIEAVIYPITHKEYFETFRVQPPKGVLMYGPPGGPYIRTPFGGCTRNVSKYSLCVIG</sequence>
<keyword evidence="3" id="KW-0645">Protease</keyword>
<dbReference type="Proteomes" id="UP000054995">
    <property type="component" value="Unassembled WGS sequence"/>
</dbReference>
<evidence type="ECO:0000313" key="4">
    <source>
        <dbReference type="Proteomes" id="UP000054995"/>
    </source>
</evidence>
<dbReference type="EMBL" id="JYDT01000008">
    <property type="protein sequence ID" value="KRY92271.1"/>
    <property type="molecule type" value="Genomic_DNA"/>
</dbReference>
<organism evidence="3 4">
    <name type="scientific">Trichinella pseudospiralis</name>
    <name type="common">Parasitic roundworm</name>
    <dbReference type="NCBI Taxonomy" id="6337"/>
    <lineage>
        <taxon>Eukaryota</taxon>
        <taxon>Metazoa</taxon>
        <taxon>Ecdysozoa</taxon>
        <taxon>Nematoda</taxon>
        <taxon>Enoplea</taxon>
        <taxon>Dorylaimia</taxon>
        <taxon>Trichinellida</taxon>
        <taxon>Trichinellidae</taxon>
        <taxon>Trichinella</taxon>
    </lineage>
</organism>